<feature type="region of interest" description="Disordered" evidence="2">
    <location>
        <begin position="179"/>
        <end position="203"/>
    </location>
</feature>
<dbReference type="PANTHER" id="PTHR12993">
    <property type="entry name" value="N-ACETYLGLUCOSAMINYL-PHOSPHATIDYLINOSITOL DE-N-ACETYLASE-RELATED"/>
    <property type="match status" value="1"/>
</dbReference>
<dbReference type="PANTHER" id="PTHR12993:SF26">
    <property type="entry name" value="1D-MYO-INOSITOL 2-ACETAMIDO-2-DEOXY-ALPHA-D-GLUCOPYRANOSIDE DEACETYLASE"/>
    <property type="match status" value="1"/>
</dbReference>
<sequence>MDPVPTIVFLHAHPDDEASQTAGAMARASAEGSRVVTVYGTGGEHGEEPRAGLPEGETLTDWRRREAEASAAVLGVQRVAWLGYRDSGMTGWEQNGHEGAFHSADLDEAAGRLAAILDEEDADVLVGYDWHGGYGHPDHVRVHAVVHRAAELATRRPRLLESTMNRDQMRTFHQAAVAAGQGDKSFDPDSDMDDGNPLGTPEAEIHWRVDVTDYLPQRRAALEAHASQATDIEGMLGMPEEYFLAFFGFEHYIEPGREPGMQPGWPFGG</sequence>
<proteinExistence type="predicted"/>
<reference evidence="3 4" key="1">
    <citation type="journal article" date="2019" name="Int. J. Syst. Evol. Microbiol.">
        <title>The Global Catalogue of Microorganisms (GCM) 10K type strain sequencing project: providing services to taxonomists for standard genome sequencing and annotation.</title>
        <authorList>
            <consortium name="The Broad Institute Genomics Platform"/>
            <consortium name="The Broad Institute Genome Sequencing Center for Infectious Disease"/>
            <person name="Wu L."/>
            <person name="Ma J."/>
        </authorList>
    </citation>
    <scope>NUCLEOTIDE SEQUENCE [LARGE SCALE GENOMIC DNA]</scope>
    <source>
        <strain evidence="3 4">JCM 16378</strain>
    </source>
</reference>
<keyword evidence="4" id="KW-1185">Reference proteome</keyword>
<organism evidence="3 4">
    <name type="scientific">Pedococcus aerophilus</name>
    <dbReference type="NCBI Taxonomy" id="436356"/>
    <lineage>
        <taxon>Bacteria</taxon>
        <taxon>Bacillati</taxon>
        <taxon>Actinomycetota</taxon>
        <taxon>Actinomycetes</taxon>
        <taxon>Micrococcales</taxon>
        <taxon>Intrasporangiaceae</taxon>
        <taxon>Pedococcus</taxon>
    </lineage>
</organism>
<protein>
    <submittedName>
        <fullName evidence="3">PIG-L family deacetylase</fullName>
    </submittedName>
</protein>
<dbReference type="Pfam" id="PF02585">
    <property type="entry name" value="PIG-L"/>
    <property type="match status" value="1"/>
</dbReference>
<evidence type="ECO:0000313" key="3">
    <source>
        <dbReference type="EMBL" id="GAA2738274.1"/>
    </source>
</evidence>
<dbReference type="Gene3D" id="3.40.50.10320">
    <property type="entry name" value="LmbE-like"/>
    <property type="match status" value="1"/>
</dbReference>
<dbReference type="InterPro" id="IPR024078">
    <property type="entry name" value="LmbE-like_dom_sf"/>
</dbReference>
<keyword evidence="1" id="KW-0862">Zinc</keyword>
<dbReference type="Proteomes" id="UP001501326">
    <property type="component" value="Unassembled WGS sequence"/>
</dbReference>
<evidence type="ECO:0000313" key="4">
    <source>
        <dbReference type="Proteomes" id="UP001501326"/>
    </source>
</evidence>
<gene>
    <name evidence="3" type="ORF">GCM10009867_28850</name>
</gene>
<accession>A0ABN3UXI5</accession>
<dbReference type="InterPro" id="IPR003737">
    <property type="entry name" value="GlcNAc_PI_deacetylase-related"/>
</dbReference>
<dbReference type="EMBL" id="BAAARN010000003">
    <property type="protein sequence ID" value="GAA2738274.1"/>
    <property type="molecule type" value="Genomic_DNA"/>
</dbReference>
<evidence type="ECO:0000256" key="2">
    <source>
        <dbReference type="SAM" id="MobiDB-lite"/>
    </source>
</evidence>
<evidence type="ECO:0000256" key="1">
    <source>
        <dbReference type="ARBA" id="ARBA00022833"/>
    </source>
</evidence>
<comment type="caution">
    <text evidence="3">The sequence shown here is derived from an EMBL/GenBank/DDBJ whole genome shotgun (WGS) entry which is preliminary data.</text>
</comment>
<name>A0ABN3UXI5_9MICO</name>
<dbReference type="SUPFAM" id="SSF102588">
    <property type="entry name" value="LmbE-like"/>
    <property type="match status" value="1"/>
</dbReference>